<organism evidence="2 3">
    <name type="scientific">Piptocephalis cylindrospora</name>
    <dbReference type="NCBI Taxonomy" id="1907219"/>
    <lineage>
        <taxon>Eukaryota</taxon>
        <taxon>Fungi</taxon>
        <taxon>Fungi incertae sedis</taxon>
        <taxon>Zoopagomycota</taxon>
        <taxon>Zoopagomycotina</taxon>
        <taxon>Zoopagomycetes</taxon>
        <taxon>Zoopagales</taxon>
        <taxon>Piptocephalidaceae</taxon>
        <taxon>Piptocephalis</taxon>
    </lineage>
</organism>
<keyword evidence="3" id="KW-1185">Reference proteome</keyword>
<evidence type="ECO:0000313" key="3">
    <source>
        <dbReference type="Proteomes" id="UP000267251"/>
    </source>
</evidence>
<evidence type="ECO:0000313" key="2">
    <source>
        <dbReference type="EMBL" id="RKP15477.1"/>
    </source>
</evidence>
<gene>
    <name evidence="2" type="ORF">BJ684DRAFT_18216</name>
</gene>
<feature type="region of interest" description="Disordered" evidence="1">
    <location>
        <begin position="675"/>
        <end position="806"/>
    </location>
</feature>
<feature type="compositionally biased region" description="Acidic residues" evidence="1">
    <location>
        <begin position="60"/>
        <end position="69"/>
    </location>
</feature>
<feature type="region of interest" description="Disordered" evidence="1">
    <location>
        <begin position="232"/>
        <end position="411"/>
    </location>
</feature>
<feature type="compositionally biased region" description="Polar residues" evidence="1">
    <location>
        <begin position="795"/>
        <end position="804"/>
    </location>
</feature>
<feature type="compositionally biased region" description="Low complexity" evidence="1">
    <location>
        <begin position="290"/>
        <end position="302"/>
    </location>
</feature>
<reference evidence="3" key="1">
    <citation type="journal article" date="2018" name="Nat. Microbiol.">
        <title>Leveraging single-cell genomics to expand the fungal tree of life.</title>
        <authorList>
            <person name="Ahrendt S.R."/>
            <person name="Quandt C.A."/>
            <person name="Ciobanu D."/>
            <person name="Clum A."/>
            <person name="Salamov A."/>
            <person name="Andreopoulos B."/>
            <person name="Cheng J.F."/>
            <person name="Woyke T."/>
            <person name="Pelin A."/>
            <person name="Henrissat B."/>
            <person name="Reynolds N.K."/>
            <person name="Benny G.L."/>
            <person name="Smith M.E."/>
            <person name="James T.Y."/>
            <person name="Grigoriev I.V."/>
        </authorList>
    </citation>
    <scope>NUCLEOTIDE SEQUENCE [LARGE SCALE GENOMIC DNA]</scope>
</reference>
<name>A0A4P9Y8I5_9FUNG</name>
<evidence type="ECO:0000256" key="1">
    <source>
        <dbReference type="SAM" id="MobiDB-lite"/>
    </source>
</evidence>
<feature type="compositionally biased region" description="Low complexity" evidence="1">
    <location>
        <begin position="449"/>
        <end position="461"/>
    </location>
</feature>
<feature type="region of interest" description="Disordered" evidence="1">
    <location>
        <begin position="430"/>
        <end position="483"/>
    </location>
</feature>
<feature type="compositionally biased region" description="Pro residues" evidence="1">
    <location>
        <begin position="780"/>
        <end position="792"/>
    </location>
</feature>
<feature type="region of interest" description="Disordered" evidence="1">
    <location>
        <begin position="497"/>
        <end position="567"/>
    </location>
</feature>
<dbReference type="Proteomes" id="UP000267251">
    <property type="component" value="Unassembled WGS sequence"/>
</dbReference>
<dbReference type="OrthoDB" id="10614727at2759"/>
<feature type="compositionally biased region" description="Basic and acidic residues" evidence="1">
    <location>
        <begin position="527"/>
        <end position="539"/>
    </location>
</feature>
<feature type="compositionally biased region" description="Low complexity" evidence="1">
    <location>
        <begin position="315"/>
        <end position="326"/>
    </location>
</feature>
<feature type="compositionally biased region" description="Polar residues" evidence="1">
    <location>
        <begin position="710"/>
        <end position="719"/>
    </location>
</feature>
<feature type="compositionally biased region" description="Polar residues" evidence="1">
    <location>
        <begin position="386"/>
        <end position="403"/>
    </location>
</feature>
<dbReference type="AlphaFoldDB" id="A0A4P9Y8I5"/>
<dbReference type="EMBL" id="KZ987730">
    <property type="protein sequence ID" value="RKP15477.1"/>
    <property type="molecule type" value="Genomic_DNA"/>
</dbReference>
<accession>A0A4P9Y8I5</accession>
<feature type="region of interest" description="Disordered" evidence="1">
    <location>
        <begin position="43"/>
        <end position="106"/>
    </location>
</feature>
<feature type="compositionally biased region" description="Polar residues" evidence="1">
    <location>
        <begin position="462"/>
        <end position="472"/>
    </location>
</feature>
<protein>
    <submittedName>
        <fullName evidence="2">Uncharacterized protein</fullName>
    </submittedName>
</protein>
<sequence>ETLHDEAERLETELGEVRRRLTGIGRDRAEETVRAEVLGRPWTLSLPDGRDVDIGSGVEESQEGEDIGEDGVNLEGPVSGTPSRARPPWANHEQVEGEEEMEDRAGHQRILRALSRAHRQREQLVEHLHLLSKERMSLEKKNARLVRVVLEQVKEKLLRDEEGGGVREAVDVIFGGEEPSDGKAPDLLQNAQKEILEANERMDVLGVNGKGEKGLAQGKKAEGMGAMATSSIDSKGGFRGNRTHTAGMAGSYTNKAGEKSMDQASLKGRSMTLGPSLRKYKSHHQLRPPSSSVSSQDASCRSPSPSKIPRSHPVTSTTSGSALSGSTEGGDLGGQEESSGSGGKRGLSVGRGPKGTRIGLGVGIGLSPGGGNPGIRGRSVSHGGFTPSNPDTTVNGRSSQDSSAGEVGGRGEVIIGKGMYARRARSSTMLPQFKSGTEGSGHGHGKGSHGSWGSTSSSGSTLVASDESQSMNGKRKLGLGLGVNARDGGKSHLFNLSHSQVRMGKGSKLLPPTRLTKGPTQTPGADNEAKSKASEGEDRREEEDEDSLSRYGYTMPTICKPGSDDTGGIGLPEDILSANAALAREMMNRSATPNTARFMGLDDLRAPPSFPGRSPMSPTPPPVPPLLGERRLGGLGTSPNLAAIMSGEAPTPSPMSSLLGSTSVSVTEVTSPISSTHGDIVEAGGITPGSLVQGMGKRPAQLNRRDSESDTFGNPTSRHSQADLAPSPSMCNGLTPPDEREEEGEEDGERGCRDRMTGARDDWVVGTGVGIGGRTGIPQSVPPPGTSTPPPRMRGSTQPGQMDTGSKAEEPTIHLQILQQAKLLAQKDAQVSEELVGINKLRAEINLLDRAIGQSGGVGGVRPRSGTLPVVPQRTRAILTRKQEEYNVRIKALSDRCSQVS</sequence>
<feature type="non-terminal residue" evidence="2">
    <location>
        <position position="1"/>
    </location>
</feature>
<feature type="compositionally biased region" description="Acidic residues" evidence="1">
    <location>
        <begin position="739"/>
        <end position="748"/>
    </location>
</feature>
<feature type="compositionally biased region" description="Basic and acidic residues" evidence="1">
    <location>
        <begin position="749"/>
        <end position="763"/>
    </location>
</feature>
<feature type="compositionally biased region" description="Gly residues" evidence="1">
    <location>
        <begin position="358"/>
        <end position="374"/>
    </location>
</feature>
<proteinExistence type="predicted"/>